<dbReference type="EMBL" id="JBJJXI010000052">
    <property type="protein sequence ID" value="KAL3400175.1"/>
    <property type="molecule type" value="Genomic_DNA"/>
</dbReference>
<comment type="caution">
    <text evidence="1">The sequence shown here is derived from an EMBL/GenBank/DDBJ whole genome shotgun (WGS) entry which is preliminary data.</text>
</comment>
<accession>A0ABD2X5I8</accession>
<evidence type="ECO:0000313" key="1">
    <source>
        <dbReference type="EMBL" id="KAL3400175.1"/>
    </source>
</evidence>
<organism evidence="1 2">
    <name type="scientific">Trichogramma kaykai</name>
    <dbReference type="NCBI Taxonomy" id="54128"/>
    <lineage>
        <taxon>Eukaryota</taxon>
        <taxon>Metazoa</taxon>
        <taxon>Ecdysozoa</taxon>
        <taxon>Arthropoda</taxon>
        <taxon>Hexapoda</taxon>
        <taxon>Insecta</taxon>
        <taxon>Pterygota</taxon>
        <taxon>Neoptera</taxon>
        <taxon>Endopterygota</taxon>
        <taxon>Hymenoptera</taxon>
        <taxon>Apocrita</taxon>
        <taxon>Proctotrupomorpha</taxon>
        <taxon>Chalcidoidea</taxon>
        <taxon>Trichogrammatidae</taxon>
        <taxon>Trichogramma</taxon>
    </lineage>
</organism>
<keyword evidence="2" id="KW-1185">Reference proteome</keyword>
<dbReference type="AlphaFoldDB" id="A0ABD2X5I8"/>
<protein>
    <submittedName>
        <fullName evidence="1">Uncharacterized protein</fullName>
    </submittedName>
</protein>
<evidence type="ECO:0000313" key="2">
    <source>
        <dbReference type="Proteomes" id="UP001627154"/>
    </source>
</evidence>
<proteinExistence type="predicted"/>
<sequence>MRIFKTQEAKIMSFVAPKFIQAVIVCRKKNERCKVYMSARGWSRSPARVSLACAFPSVMHSSNSDAYSFYLKLSSRTGSHPKIISRRSLQRLNARCNAEAARFSENETSVAWCTHSAQTCINSAICRAREYMVRRAYIKELNEFFYRYERPIEYFI</sequence>
<dbReference type="Proteomes" id="UP001627154">
    <property type="component" value="Unassembled WGS sequence"/>
</dbReference>
<reference evidence="1 2" key="1">
    <citation type="journal article" date="2024" name="bioRxiv">
        <title>A reference genome for Trichogramma kaykai: A tiny desert-dwelling parasitoid wasp with competing sex-ratio distorters.</title>
        <authorList>
            <person name="Culotta J."/>
            <person name="Lindsey A.R."/>
        </authorList>
    </citation>
    <scope>NUCLEOTIDE SEQUENCE [LARGE SCALE GENOMIC DNA]</scope>
    <source>
        <strain evidence="1 2">KSX58</strain>
    </source>
</reference>
<name>A0ABD2X5I8_9HYME</name>
<gene>
    <name evidence="1" type="ORF">TKK_006516</name>
</gene>